<reference evidence="7" key="1">
    <citation type="submission" date="2017-02" db="UniProtKB">
        <authorList>
            <consortium name="WormBaseParasite"/>
        </authorList>
    </citation>
    <scope>IDENTIFICATION</scope>
</reference>
<protein>
    <recommendedName>
        <fullName evidence="2">26S proteasome non-ATPase regulatory subunit 8</fullName>
    </recommendedName>
</protein>
<feature type="region of interest" description="Disordered" evidence="4">
    <location>
        <begin position="1"/>
        <end position="22"/>
    </location>
</feature>
<dbReference type="STRING" id="1147741.A0A0R3S2P4"/>
<organism evidence="6 7">
    <name type="scientific">Elaeophora elaphi</name>
    <dbReference type="NCBI Taxonomy" id="1147741"/>
    <lineage>
        <taxon>Eukaryota</taxon>
        <taxon>Metazoa</taxon>
        <taxon>Ecdysozoa</taxon>
        <taxon>Nematoda</taxon>
        <taxon>Chromadorea</taxon>
        <taxon>Rhabditida</taxon>
        <taxon>Spirurina</taxon>
        <taxon>Spiruromorpha</taxon>
        <taxon>Filarioidea</taxon>
        <taxon>Onchocercidae</taxon>
        <taxon>Elaeophora</taxon>
    </lineage>
</organism>
<dbReference type="PANTHER" id="PTHR12387:SF0">
    <property type="entry name" value="26S PROTEASOME NON-ATPASE REGULATORY SUBUNIT 8"/>
    <property type="match status" value="1"/>
</dbReference>
<evidence type="ECO:0000256" key="1">
    <source>
        <dbReference type="ARBA" id="ARBA00009627"/>
    </source>
</evidence>
<evidence type="ECO:0000313" key="7">
    <source>
        <dbReference type="WBParaSite" id="EEL_0000899001-mRNA-1"/>
    </source>
</evidence>
<evidence type="ECO:0000256" key="2">
    <source>
        <dbReference type="ARBA" id="ARBA00014939"/>
    </source>
</evidence>
<evidence type="ECO:0000256" key="3">
    <source>
        <dbReference type="ARBA" id="ARBA00022942"/>
    </source>
</evidence>
<sequence>MSDCAQMTERTTEEGDGDDNDGEGRHEMAFAILFTCLPIDIEIKIEIENCMARLDGVHQRLLDEWRQESKRDLSQLEMVLKSAEMEVECRKLVAEWNKGPKNLGVIGVRLNRIKELMNNRNALRGLSHHTLLTIHRDVFEIDALYAILRSDLDSFREAIAALISFYNSYGSNEEWPNKWLMIGLDLMFLLATNQHTQFHMLLEQIDQDIQQKNPYIKTPVKLEQSLIEGAYHKIMLAEKNIPSPYYALFIRISMDTVRDEIASCMERAFIKISQRDAAQLLLFDDINEMISFAEKRGWKNSTYDRSVTYVFDHAQQTLVESRVDTKRIAKQAIHYAKQLEMIV</sequence>
<dbReference type="WBParaSite" id="EEL_0000899001-mRNA-1">
    <property type="protein sequence ID" value="EEL_0000899001-mRNA-1"/>
    <property type="gene ID" value="EEL_0000899001"/>
</dbReference>
<dbReference type="Proteomes" id="UP000050640">
    <property type="component" value="Unplaced"/>
</dbReference>
<dbReference type="GO" id="GO:0043161">
    <property type="term" value="P:proteasome-mediated ubiquitin-dependent protein catabolic process"/>
    <property type="evidence" value="ECO:0007669"/>
    <property type="project" value="TreeGrafter"/>
</dbReference>
<keyword evidence="3" id="KW-0647">Proteasome</keyword>
<dbReference type="InterPro" id="IPR006746">
    <property type="entry name" value="26S_Psome_Rpn12"/>
</dbReference>
<dbReference type="InterPro" id="IPR033464">
    <property type="entry name" value="CSN8_PSD8_EIF3K"/>
</dbReference>
<dbReference type="PROSITE" id="PS50250">
    <property type="entry name" value="PCI"/>
    <property type="match status" value="1"/>
</dbReference>
<evidence type="ECO:0000259" key="5">
    <source>
        <dbReference type="PROSITE" id="PS50250"/>
    </source>
</evidence>
<dbReference type="Gene3D" id="1.25.40.990">
    <property type="match status" value="1"/>
</dbReference>
<dbReference type="GO" id="GO:0008541">
    <property type="term" value="C:proteasome regulatory particle, lid subcomplex"/>
    <property type="evidence" value="ECO:0007669"/>
    <property type="project" value="TreeGrafter"/>
</dbReference>
<evidence type="ECO:0000313" key="6">
    <source>
        <dbReference type="Proteomes" id="UP000050640"/>
    </source>
</evidence>
<dbReference type="AlphaFoldDB" id="A0A0R3S2P4"/>
<proteinExistence type="inferred from homology"/>
<dbReference type="PANTHER" id="PTHR12387">
    <property type="entry name" value="26S PROTEASOME NON-ATPASE REGULATORY SUBUNIT 8"/>
    <property type="match status" value="1"/>
</dbReference>
<dbReference type="Pfam" id="PF10075">
    <property type="entry name" value="CSN8_PSD8_EIF3K"/>
    <property type="match status" value="1"/>
</dbReference>
<feature type="domain" description="PCI" evidence="5">
    <location>
        <begin position="154"/>
        <end position="325"/>
    </location>
</feature>
<accession>A0A0R3S2P4</accession>
<comment type="similarity">
    <text evidence="1">Belongs to the proteasome subunit S14 family.</text>
</comment>
<dbReference type="InterPro" id="IPR000717">
    <property type="entry name" value="PCI_dom"/>
</dbReference>
<keyword evidence="6" id="KW-1185">Reference proteome</keyword>
<evidence type="ECO:0000256" key="4">
    <source>
        <dbReference type="SAM" id="MobiDB-lite"/>
    </source>
</evidence>
<dbReference type="GO" id="GO:0005634">
    <property type="term" value="C:nucleus"/>
    <property type="evidence" value="ECO:0007669"/>
    <property type="project" value="TreeGrafter"/>
</dbReference>
<dbReference type="GO" id="GO:0005829">
    <property type="term" value="C:cytosol"/>
    <property type="evidence" value="ECO:0007669"/>
    <property type="project" value="TreeGrafter"/>
</dbReference>
<name>A0A0R3S2P4_9BILA</name>